<organism evidence="1 2">
    <name type="scientific">Hesseltinella vesiculosa</name>
    <dbReference type="NCBI Taxonomy" id="101127"/>
    <lineage>
        <taxon>Eukaryota</taxon>
        <taxon>Fungi</taxon>
        <taxon>Fungi incertae sedis</taxon>
        <taxon>Mucoromycota</taxon>
        <taxon>Mucoromycotina</taxon>
        <taxon>Mucoromycetes</taxon>
        <taxon>Mucorales</taxon>
        <taxon>Cunninghamellaceae</taxon>
        <taxon>Hesseltinella</taxon>
    </lineage>
</organism>
<sequence length="364" mass="41349">MHSLSDFVAKYETYVTHTTDYGKVVTWKDLKAYWARKFRHGIKSDEAECDFHNVDWDKLASIVNKISTARKLDYSVEVAPANKVEQRLQNIVQDSDSEEQEMPNLILIKSKLSECRQTSTNSLLKEGILDFGKRKPKGDLNISSALGPAHFKAVVGLVEQKLDSSSVMKWNGATADQAKSFVRAIFKNIVISTVTNHVVGIKDATEVKMKDTTLDKWQKTSLDLVNVYVKQLKERGNMLERRQTEYNYIMSFWYPEDRTKIAINLKKMFKHIVSTNPNCNPTTISNIVLLGLHVYRHHLHVYAMAMPISGVFAFKEVMSVALPCKYVLASKSLPKFIHCLWSIASILEQTSMSLDILNSGYGCE</sequence>
<keyword evidence="2" id="KW-1185">Reference proteome</keyword>
<dbReference type="OrthoDB" id="2443197at2759"/>
<comment type="caution">
    <text evidence="1">The sequence shown here is derived from an EMBL/GenBank/DDBJ whole genome shotgun (WGS) entry which is preliminary data.</text>
</comment>
<name>A0A1X2GCN7_9FUNG</name>
<dbReference type="AlphaFoldDB" id="A0A1X2GCN7"/>
<reference evidence="1 2" key="1">
    <citation type="submission" date="2016-07" db="EMBL/GenBank/DDBJ databases">
        <title>Pervasive Adenine N6-methylation of Active Genes in Fungi.</title>
        <authorList>
            <consortium name="DOE Joint Genome Institute"/>
            <person name="Mondo S.J."/>
            <person name="Dannebaum R.O."/>
            <person name="Kuo R.C."/>
            <person name="Labutti K."/>
            <person name="Haridas S."/>
            <person name="Kuo A."/>
            <person name="Salamov A."/>
            <person name="Ahrendt S.R."/>
            <person name="Lipzen A."/>
            <person name="Sullivan W."/>
            <person name="Andreopoulos W.B."/>
            <person name="Clum A."/>
            <person name="Lindquist E."/>
            <person name="Daum C."/>
            <person name="Ramamoorthy G.K."/>
            <person name="Gryganskyi A."/>
            <person name="Culley D."/>
            <person name="Magnuson J.K."/>
            <person name="James T.Y."/>
            <person name="O'Malley M.A."/>
            <person name="Stajich J.E."/>
            <person name="Spatafora J.W."/>
            <person name="Visel A."/>
            <person name="Grigoriev I.V."/>
        </authorList>
    </citation>
    <scope>NUCLEOTIDE SEQUENCE [LARGE SCALE GENOMIC DNA]</scope>
    <source>
        <strain evidence="1 2">NRRL 3301</strain>
    </source>
</reference>
<gene>
    <name evidence="1" type="ORF">DM01DRAFT_1408838</name>
</gene>
<dbReference type="EMBL" id="MCGT01000022">
    <property type="protein sequence ID" value="ORX50838.1"/>
    <property type="molecule type" value="Genomic_DNA"/>
</dbReference>
<evidence type="ECO:0000313" key="1">
    <source>
        <dbReference type="EMBL" id="ORX50838.1"/>
    </source>
</evidence>
<evidence type="ECO:0000313" key="2">
    <source>
        <dbReference type="Proteomes" id="UP000242146"/>
    </source>
</evidence>
<protein>
    <submittedName>
        <fullName evidence="1">Uncharacterized protein</fullName>
    </submittedName>
</protein>
<dbReference type="Proteomes" id="UP000242146">
    <property type="component" value="Unassembled WGS sequence"/>
</dbReference>
<accession>A0A1X2GCN7</accession>
<proteinExistence type="predicted"/>